<dbReference type="InterPro" id="IPR029787">
    <property type="entry name" value="Nucleotide_cyclase"/>
</dbReference>
<keyword evidence="3" id="KW-1185">Reference proteome</keyword>
<gene>
    <name evidence="2" type="ORF">HNR32_000866</name>
</gene>
<dbReference type="SUPFAM" id="SSF55785">
    <property type="entry name" value="PYP-like sensor domain (PAS domain)"/>
    <property type="match status" value="1"/>
</dbReference>
<dbReference type="Pfam" id="PF00990">
    <property type="entry name" value="GGDEF"/>
    <property type="match status" value="1"/>
</dbReference>
<sequence length="271" mass="30602">MATEVTGYDYASAIGKKCKDHLLMHFDEDGNSCCENKCPAKKALEIQDVFQSNFTMHHQDGHVIPVEVRCIPLTDDSNNIIGVIELFRKLQSATSTVKDSVVNGLVQIAYTDPVTNIPNRQYMDQKLRMLLLESIKSTKDISLGILIIDIRNLVDFNSYGGITLGNLLLKVVAKSIFEIIQLESGSFLARWYGGTFIVFINTNKNTILMNWANKLKLALDHSFVPAWEDIQIDSRIYGTIVNNGETFEKITTRLEKQWSKCKNSTETINVF</sequence>
<dbReference type="PANTHER" id="PTHR44757:SF2">
    <property type="entry name" value="BIOFILM ARCHITECTURE MAINTENANCE PROTEIN MBAA"/>
    <property type="match status" value="1"/>
</dbReference>
<dbReference type="EMBL" id="JACHFH010000008">
    <property type="protein sequence ID" value="MBB5335732.1"/>
    <property type="molecule type" value="Genomic_DNA"/>
</dbReference>
<evidence type="ECO:0000259" key="1">
    <source>
        <dbReference type="PROSITE" id="PS50887"/>
    </source>
</evidence>
<dbReference type="PROSITE" id="PS50887">
    <property type="entry name" value="GGDEF"/>
    <property type="match status" value="1"/>
</dbReference>
<name>A0A840UNC3_9FIRM</name>
<dbReference type="InterPro" id="IPR000014">
    <property type="entry name" value="PAS"/>
</dbReference>
<dbReference type="InterPro" id="IPR052155">
    <property type="entry name" value="Biofilm_reg_signaling"/>
</dbReference>
<feature type="domain" description="GGDEF" evidence="1">
    <location>
        <begin position="141"/>
        <end position="271"/>
    </location>
</feature>
<dbReference type="AlphaFoldDB" id="A0A840UNC3"/>
<dbReference type="Gene3D" id="3.30.70.270">
    <property type="match status" value="1"/>
</dbReference>
<dbReference type="Pfam" id="PF13426">
    <property type="entry name" value="PAS_9"/>
    <property type="match status" value="1"/>
</dbReference>
<dbReference type="Gene3D" id="3.30.450.20">
    <property type="entry name" value="PAS domain"/>
    <property type="match status" value="1"/>
</dbReference>
<dbReference type="InterPro" id="IPR035965">
    <property type="entry name" value="PAS-like_dom_sf"/>
</dbReference>
<dbReference type="InterPro" id="IPR000160">
    <property type="entry name" value="GGDEF_dom"/>
</dbReference>
<evidence type="ECO:0000313" key="2">
    <source>
        <dbReference type="EMBL" id="MBB5335732.1"/>
    </source>
</evidence>
<reference evidence="2 3" key="1">
    <citation type="submission" date="2020-08" db="EMBL/GenBank/DDBJ databases">
        <title>Genomic Encyclopedia of Type Strains, Phase IV (KMG-IV): sequencing the most valuable type-strain genomes for metagenomic binning, comparative biology and taxonomic classification.</title>
        <authorList>
            <person name="Goeker M."/>
        </authorList>
    </citation>
    <scope>NUCLEOTIDE SEQUENCE [LARGE SCALE GENOMIC DNA]</scope>
    <source>
        <strain evidence="2 3">DSM 24661</strain>
    </source>
</reference>
<dbReference type="NCBIfam" id="TIGR00254">
    <property type="entry name" value="GGDEF"/>
    <property type="match status" value="1"/>
</dbReference>
<dbReference type="SMART" id="SM00267">
    <property type="entry name" value="GGDEF"/>
    <property type="match status" value="1"/>
</dbReference>
<dbReference type="SUPFAM" id="SSF55073">
    <property type="entry name" value="Nucleotide cyclase"/>
    <property type="match status" value="1"/>
</dbReference>
<dbReference type="Proteomes" id="UP000559117">
    <property type="component" value="Unassembled WGS sequence"/>
</dbReference>
<organism evidence="2 3">
    <name type="scientific">Pectinatus brassicae</name>
    <dbReference type="NCBI Taxonomy" id="862415"/>
    <lineage>
        <taxon>Bacteria</taxon>
        <taxon>Bacillati</taxon>
        <taxon>Bacillota</taxon>
        <taxon>Negativicutes</taxon>
        <taxon>Selenomonadales</taxon>
        <taxon>Selenomonadaceae</taxon>
        <taxon>Pectinatus</taxon>
    </lineage>
</organism>
<evidence type="ECO:0000313" key="3">
    <source>
        <dbReference type="Proteomes" id="UP000559117"/>
    </source>
</evidence>
<comment type="caution">
    <text evidence="2">The sequence shown here is derived from an EMBL/GenBank/DDBJ whole genome shotgun (WGS) entry which is preliminary data.</text>
</comment>
<accession>A0A840UNC3</accession>
<dbReference type="PANTHER" id="PTHR44757">
    <property type="entry name" value="DIGUANYLATE CYCLASE DGCP"/>
    <property type="match status" value="1"/>
</dbReference>
<dbReference type="InterPro" id="IPR043128">
    <property type="entry name" value="Rev_trsase/Diguanyl_cyclase"/>
</dbReference>
<proteinExistence type="predicted"/>
<protein>
    <submittedName>
        <fullName evidence="2">Diguanylate cyclase (GGDEF)-like protein</fullName>
    </submittedName>
</protein>